<dbReference type="EMBL" id="REGN01002552">
    <property type="protein sequence ID" value="RNA27369.1"/>
    <property type="molecule type" value="Genomic_DNA"/>
</dbReference>
<proteinExistence type="predicted"/>
<dbReference type="AlphaFoldDB" id="A0A3M7RV82"/>
<evidence type="ECO:0000313" key="2">
    <source>
        <dbReference type="Proteomes" id="UP000276133"/>
    </source>
</evidence>
<keyword evidence="2" id="KW-1185">Reference proteome</keyword>
<comment type="caution">
    <text evidence="1">The sequence shown here is derived from an EMBL/GenBank/DDBJ whole genome shotgun (WGS) entry which is preliminary data.</text>
</comment>
<organism evidence="1 2">
    <name type="scientific">Brachionus plicatilis</name>
    <name type="common">Marine rotifer</name>
    <name type="synonym">Brachionus muelleri</name>
    <dbReference type="NCBI Taxonomy" id="10195"/>
    <lineage>
        <taxon>Eukaryota</taxon>
        <taxon>Metazoa</taxon>
        <taxon>Spiralia</taxon>
        <taxon>Gnathifera</taxon>
        <taxon>Rotifera</taxon>
        <taxon>Eurotatoria</taxon>
        <taxon>Monogononta</taxon>
        <taxon>Pseudotrocha</taxon>
        <taxon>Ploima</taxon>
        <taxon>Brachionidae</taxon>
        <taxon>Brachionus</taxon>
    </lineage>
</organism>
<dbReference type="Proteomes" id="UP000276133">
    <property type="component" value="Unassembled WGS sequence"/>
</dbReference>
<name>A0A3M7RV82_BRAPC</name>
<reference evidence="1 2" key="1">
    <citation type="journal article" date="2018" name="Sci. Rep.">
        <title>Genomic signatures of local adaptation to the degree of environmental predictability in rotifers.</title>
        <authorList>
            <person name="Franch-Gras L."/>
            <person name="Hahn C."/>
            <person name="Garcia-Roger E.M."/>
            <person name="Carmona M.J."/>
            <person name="Serra M."/>
            <person name="Gomez A."/>
        </authorList>
    </citation>
    <scope>NUCLEOTIDE SEQUENCE [LARGE SCALE GENOMIC DNA]</scope>
    <source>
        <strain evidence="1">HYR1</strain>
    </source>
</reference>
<protein>
    <submittedName>
        <fullName evidence="1">Uncharacterized protein</fullName>
    </submittedName>
</protein>
<gene>
    <name evidence="1" type="ORF">BpHYR1_003521</name>
</gene>
<sequence>MELKLAEQVVYSFICFLKIVYNPVLHIGNSKPLFGYMGPDPRYLAGDSLRILFIKYFVMNLKVSLKFGADDILMNRYPVRTPLIKKNESTEKNAFDTIVNENL</sequence>
<accession>A0A3M7RV82</accession>
<evidence type="ECO:0000313" key="1">
    <source>
        <dbReference type="EMBL" id="RNA27369.1"/>
    </source>
</evidence>